<accession>A0A0L0FQ84</accession>
<dbReference type="EMBL" id="KQ242548">
    <property type="protein sequence ID" value="KNC78153.1"/>
    <property type="molecule type" value="Genomic_DNA"/>
</dbReference>
<keyword evidence="3" id="KW-1185">Reference proteome</keyword>
<dbReference type="RefSeq" id="XP_014152055.1">
    <property type="nucleotide sequence ID" value="XM_014296580.1"/>
</dbReference>
<dbReference type="GeneID" id="25909910"/>
<evidence type="ECO:0000313" key="3">
    <source>
        <dbReference type="Proteomes" id="UP000054560"/>
    </source>
</evidence>
<gene>
    <name evidence="2" type="ORF">SARC_09406</name>
</gene>
<evidence type="ECO:0000313" key="2">
    <source>
        <dbReference type="EMBL" id="KNC78153.1"/>
    </source>
</evidence>
<evidence type="ECO:0000256" key="1">
    <source>
        <dbReference type="SAM" id="MobiDB-lite"/>
    </source>
</evidence>
<name>A0A0L0FQ84_9EUKA</name>
<feature type="compositionally biased region" description="Low complexity" evidence="1">
    <location>
        <begin position="64"/>
        <end position="74"/>
    </location>
</feature>
<sequence>MSDMLAKLTEFFLLSISLIALIFDIAQSHWESLTDKQMAELPAYAPPKPVQKSSTASATKGANGVIPGSVISSSGGEGVQMTTSATDMPAINSKSALQGTRKAASDSVSIPLDTVVAKIESLDTTSDAALLDAAVSNTGRSTSDGAATTTGGSVQKYKFIAGD</sequence>
<reference evidence="2 3" key="1">
    <citation type="submission" date="2011-02" db="EMBL/GenBank/DDBJ databases">
        <title>The Genome Sequence of Sphaeroforma arctica JP610.</title>
        <authorList>
            <consortium name="The Broad Institute Genome Sequencing Platform"/>
            <person name="Russ C."/>
            <person name="Cuomo C."/>
            <person name="Young S.K."/>
            <person name="Zeng Q."/>
            <person name="Gargeya S."/>
            <person name="Alvarado L."/>
            <person name="Berlin A."/>
            <person name="Chapman S.B."/>
            <person name="Chen Z."/>
            <person name="Freedman E."/>
            <person name="Gellesch M."/>
            <person name="Goldberg J."/>
            <person name="Griggs A."/>
            <person name="Gujja S."/>
            <person name="Heilman E."/>
            <person name="Heiman D."/>
            <person name="Howarth C."/>
            <person name="Mehta T."/>
            <person name="Neiman D."/>
            <person name="Pearson M."/>
            <person name="Roberts A."/>
            <person name="Saif S."/>
            <person name="Shea T."/>
            <person name="Shenoy N."/>
            <person name="Sisk P."/>
            <person name="Stolte C."/>
            <person name="Sykes S."/>
            <person name="White J."/>
            <person name="Yandava C."/>
            <person name="Burger G."/>
            <person name="Gray M.W."/>
            <person name="Holland P.W.H."/>
            <person name="King N."/>
            <person name="Lang F.B.F."/>
            <person name="Roger A.J."/>
            <person name="Ruiz-Trillo I."/>
            <person name="Haas B."/>
            <person name="Nusbaum C."/>
            <person name="Birren B."/>
        </authorList>
    </citation>
    <scope>NUCLEOTIDE SEQUENCE [LARGE SCALE GENOMIC DNA]</scope>
    <source>
        <strain evidence="2 3">JP610</strain>
    </source>
</reference>
<dbReference type="Proteomes" id="UP000054560">
    <property type="component" value="Unassembled WGS sequence"/>
</dbReference>
<feature type="region of interest" description="Disordered" evidence="1">
    <location>
        <begin position="45"/>
        <end position="87"/>
    </location>
</feature>
<proteinExistence type="predicted"/>
<protein>
    <submittedName>
        <fullName evidence="2">Uncharacterized protein</fullName>
    </submittedName>
</protein>
<dbReference type="AlphaFoldDB" id="A0A0L0FQ84"/>
<organism evidence="2 3">
    <name type="scientific">Sphaeroforma arctica JP610</name>
    <dbReference type="NCBI Taxonomy" id="667725"/>
    <lineage>
        <taxon>Eukaryota</taxon>
        <taxon>Ichthyosporea</taxon>
        <taxon>Ichthyophonida</taxon>
        <taxon>Sphaeroforma</taxon>
    </lineage>
</organism>
<feature type="compositionally biased region" description="Polar residues" evidence="1">
    <location>
        <begin position="51"/>
        <end position="60"/>
    </location>
</feature>